<dbReference type="EMBL" id="CABIJS010000288">
    <property type="protein sequence ID" value="VUZ48427.1"/>
    <property type="molecule type" value="Genomic_DNA"/>
</dbReference>
<evidence type="ECO:0000313" key="2">
    <source>
        <dbReference type="EMBL" id="VUZ48427.1"/>
    </source>
</evidence>
<feature type="region of interest" description="Disordered" evidence="1">
    <location>
        <begin position="371"/>
        <end position="405"/>
    </location>
</feature>
<dbReference type="Gene3D" id="3.40.50.450">
    <property type="match status" value="1"/>
</dbReference>
<feature type="compositionally biased region" description="Basic and acidic residues" evidence="1">
    <location>
        <begin position="396"/>
        <end position="405"/>
    </location>
</feature>
<dbReference type="PANTHER" id="PTHR36300">
    <property type="entry name" value="RAW, ISOFORM A"/>
    <property type="match status" value="1"/>
</dbReference>
<feature type="compositionally biased region" description="Low complexity" evidence="1">
    <location>
        <begin position="378"/>
        <end position="393"/>
    </location>
</feature>
<sequence length="484" mass="53898">MSSFSPKRNFSKVLTPADAAKRPVPPQGQCPTGVFLGGACNPTTWRKDVAIPFLEEKGIPYFNPQVDEWRPELIAKEAVAKEQASCLLYVFQPHLTRALASLVEVAYLAAQVSRQIHPYRVHRMTTRRRSCPRLLIIVRPSPLSSTAHTGRKSDTIAEAASLDAAYEWLEGLQLPNVYFFEVLSDALHYINDFYSNISLPKSPQSPSHSSWRRARRRLKGCAEPKVNYNLNSVSLERLIAAYQYSVTYREITVDLHIDLYFGGATPKKMQMTGTYPDCTSWVVNRQGAKRDFALSMAVQSQCSRLYFHISRTGLWITDQMEAAFAIGSGKEVFLCIECLHDEDTSLHGVRSNNSSGYSSLASTPDDIFQPPAGVTTISSASTSSAPSRSGFSSENEEVRSTEELSKPPVTILENDTIVKVLSKHHRDLLLPTSDVFGLPPCAVKDHNRSRSYLKSLIEESSEEHGKGFLLDHPVESISDLIDLL</sequence>
<dbReference type="PANTHER" id="PTHR36300:SF1">
    <property type="entry name" value="RAW, ISOFORM A"/>
    <property type="match status" value="1"/>
</dbReference>
<accession>A0A564YMC0</accession>
<dbReference type="Proteomes" id="UP000321570">
    <property type="component" value="Unassembled WGS sequence"/>
</dbReference>
<evidence type="ECO:0000313" key="3">
    <source>
        <dbReference type="Proteomes" id="UP000321570"/>
    </source>
</evidence>
<reference evidence="2 3" key="1">
    <citation type="submission" date="2019-07" db="EMBL/GenBank/DDBJ databases">
        <authorList>
            <person name="Jastrzebski P J."/>
            <person name="Paukszto L."/>
            <person name="Jastrzebski P J."/>
        </authorList>
    </citation>
    <scope>NUCLEOTIDE SEQUENCE [LARGE SCALE GENOMIC DNA]</scope>
    <source>
        <strain evidence="2 3">WMS-il1</strain>
    </source>
</reference>
<keyword evidence="3" id="KW-1185">Reference proteome</keyword>
<dbReference type="AlphaFoldDB" id="A0A564YMC0"/>
<proteinExistence type="predicted"/>
<organism evidence="2 3">
    <name type="scientific">Hymenolepis diminuta</name>
    <name type="common">Rat tapeworm</name>
    <dbReference type="NCBI Taxonomy" id="6216"/>
    <lineage>
        <taxon>Eukaryota</taxon>
        <taxon>Metazoa</taxon>
        <taxon>Spiralia</taxon>
        <taxon>Lophotrochozoa</taxon>
        <taxon>Platyhelminthes</taxon>
        <taxon>Cestoda</taxon>
        <taxon>Eucestoda</taxon>
        <taxon>Cyclophyllidea</taxon>
        <taxon>Hymenolepididae</taxon>
        <taxon>Hymenolepis</taxon>
    </lineage>
</organism>
<protein>
    <submittedName>
        <fullName evidence="2">Uncharacterized protein</fullName>
    </submittedName>
</protein>
<gene>
    <name evidence="2" type="ORF">WMSIL1_LOCUS7726</name>
</gene>
<dbReference type="Pfam" id="PF15891">
    <property type="entry name" value="Nuc_deoxyri_tr2"/>
    <property type="match status" value="1"/>
</dbReference>
<evidence type="ECO:0000256" key="1">
    <source>
        <dbReference type="SAM" id="MobiDB-lite"/>
    </source>
</evidence>
<dbReference type="InterPro" id="IPR039470">
    <property type="entry name" value="Nuc_deoxyri_tr2"/>
</dbReference>
<name>A0A564YMC0_HYMDI</name>
<dbReference type="GO" id="GO:0005886">
    <property type="term" value="C:plasma membrane"/>
    <property type="evidence" value="ECO:0007669"/>
    <property type="project" value="TreeGrafter"/>
</dbReference>